<dbReference type="Proteomes" id="UP000283630">
    <property type="component" value="Unassembled WGS sequence"/>
</dbReference>
<dbReference type="EMBL" id="QSVQ01000007">
    <property type="protein sequence ID" value="RGO51092.1"/>
    <property type="molecule type" value="Genomic_DNA"/>
</dbReference>
<dbReference type="PANTHER" id="PTHR43429">
    <property type="entry name" value="PYRIDINE NUCLEOTIDE-DISULFIDE OXIDOREDUCTASE DOMAIN-CONTAINING"/>
    <property type="match status" value="1"/>
</dbReference>
<dbReference type="Proteomes" id="UP000261055">
    <property type="component" value="Unassembled WGS sequence"/>
</dbReference>
<dbReference type="PRINTS" id="PR00411">
    <property type="entry name" value="PNDRDTASEI"/>
</dbReference>
<dbReference type="PRINTS" id="PR00368">
    <property type="entry name" value="FADPNR"/>
</dbReference>
<sequence length="424" mass="47463">MEKFAIVGFGCAGYHALCAIRDSGSDAQIDIYSDTNLPPYNPMLTTYYIAEKLPYKGLFPFGALEDIAREKKANLFTETCVKKICAKSKTIETESGETRLYDKILISTGAKAFVPEKFRSLSSVLCMRTVDDALKMQQVLNNRHYNNAIVVGASMVGIKIAEILYNLGCHVTLVDMASHIFSLAAYPRFSQVIEERLREMGINLMFGCEITDVIEKKIESSNIAKYRVEFADKTAMDTELLVMNIGTRATVDFLNRQEIEVDRGIIVDEQMQTTAPDIYAAGDCCQGYNLQTSEKQIIGLWANAGIQGQVAGMNMAGKQEKTDGNILHNITHFLNMDFIGLGDNRITGEEKFYQSRDKRFSMQVIMKNGKPVGFNILDNYGISGILKDYLIKILEGQPAKLSPIQRGQLIRYGMEEEFIDQLEA</sequence>
<reference evidence="7 8" key="1">
    <citation type="submission" date="2018-08" db="EMBL/GenBank/DDBJ databases">
        <title>A genome reference for cultivated species of the human gut microbiota.</title>
        <authorList>
            <person name="Zou Y."/>
            <person name="Xue W."/>
            <person name="Luo G."/>
        </authorList>
    </citation>
    <scope>NUCLEOTIDE SEQUENCE [LARGE SCALE GENOMIC DNA]</scope>
    <source>
        <strain evidence="6 8">AF19-4AC</strain>
        <strain evidence="5 7">OM02-12</strain>
    </source>
</reference>
<protein>
    <submittedName>
        <fullName evidence="5">NAD(P)/FAD-dependent oxidoreductase</fullName>
    </submittedName>
</protein>
<name>A0A3E5GU17_9FIRM</name>
<keyword evidence="3" id="KW-0274">FAD</keyword>
<gene>
    <name evidence="6" type="ORF">DWX53_04335</name>
    <name evidence="5" type="ORF">DXB12_07105</name>
</gene>
<dbReference type="RefSeq" id="WP_117613320.1">
    <property type="nucleotide sequence ID" value="NZ_QRWH01000003.1"/>
</dbReference>
<comment type="cofactor">
    <cofactor evidence="1">
        <name>FAD</name>
        <dbReference type="ChEBI" id="CHEBI:57692"/>
    </cofactor>
</comment>
<organism evidence="5 7">
    <name type="scientific">Dorea formicigenerans</name>
    <dbReference type="NCBI Taxonomy" id="39486"/>
    <lineage>
        <taxon>Bacteria</taxon>
        <taxon>Bacillati</taxon>
        <taxon>Bacillota</taxon>
        <taxon>Clostridia</taxon>
        <taxon>Lachnospirales</taxon>
        <taxon>Lachnospiraceae</taxon>
        <taxon>Dorea</taxon>
    </lineage>
</organism>
<evidence type="ECO:0000256" key="1">
    <source>
        <dbReference type="ARBA" id="ARBA00001974"/>
    </source>
</evidence>
<dbReference type="EMBL" id="QRWH01000003">
    <property type="protein sequence ID" value="RGT10656.1"/>
    <property type="molecule type" value="Genomic_DNA"/>
</dbReference>
<dbReference type="Gene3D" id="3.50.50.60">
    <property type="entry name" value="FAD/NAD(P)-binding domain"/>
    <property type="match status" value="2"/>
</dbReference>
<dbReference type="InterPro" id="IPR036188">
    <property type="entry name" value="FAD/NAD-bd_sf"/>
</dbReference>
<evidence type="ECO:0000313" key="8">
    <source>
        <dbReference type="Proteomes" id="UP000283630"/>
    </source>
</evidence>
<dbReference type="PANTHER" id="PTHR43429:SF3">
    <property type="entry name" value="NITRITE REDUCTASE [NAD(P)H]"/>
    <property type="match status" value="1"/>
</dbReference>
<evidence type="ECO:0000313" key="5">
    <source>
        <dbReference type="EMBL" id="RGO51092.1"/>
    </source>
</evidence>
<proteinExistence type="predicted"/>
<dbReference type="GO" id="GO:0016491">
    <property type="term" value="F:oxidoreductase activity"/>
    <property type="evidence" value="ECO:0007669"/>
    <property type="project" value="InterPro"/>
</dbReference>
<evidence type="ECO:0000313" key="7">
    <source>
        <dbReference type="Proteomes" id="UP000261055"/>
    </source>
</evidence>
<evidence type="ECO:0000313" key="6">
    <source>
        <dbReference type="EMBL" id="RGT10656.1"/>
    </source>
</evidence>
<evidence type="ECO:0000256" key="2">
    <source>
        <dbReference type="ARBA" id="ARBA00022630"/>
    </source>
</evidence>
<evidence type="ECO:0000259" key="4">
    <source>
        <dbReference type="Pfam" id="PF07992"/>
    </source>
</evidence>
<keyword evidence="7" id="KW-1185">Reference proteome</keyword>
<dbReference type="AlphaFoldDB" id="A0A3E5GU17"/>
<dbReference type="InterPro" id="IPR050260">
    <property type="entry name" value="FAD-bd_OxRdtase"/>
</dbReference>
<dbReference type="SUPFAM" id="SSF51905">
    <property type="entry name" value="FAD/NAD(P)-binding domain"/>
    <property type="match status" value="2"/>
</dbReference>
<accession>A0A3E5GU17</accession>
<keyword evidence="2" id="KW-0285">Flavoprotein</keyword>
<feature type="domain" description="FAD/NAD(P)-binding" evidence="4">
    <location>
        <begin position="3"/>
        <end position="308"/>
    </location>
</feature>
<dbReference type="Pfam" id="PF07992">
    <property type="entry name" value="Pyr_redox_2"/>
    <property type="match status" value="1"/>
</dbReference>
<evidence type="ECO:0000256" key="3">
    <source>
        <dbReference type="ARBA" id="ARBA00022827"/>
    </source>
</evidence>
<comment type="caution">
    <text evidence="5">The sequence shown here is derived from an EMBL/GenBank/DDBJ whole genome shotgun (WGS) entry which is preliminary data.</text>
</comment>
<dbReference type="InterPro" id="IPR023753">
    <property type="entry name" value="FAD/NAD-binding_dom"/>
</dbReference>